<keyword evidence="3" id="KW-0175">Coiled coil</keyword>
<keyword evidence="6" id="KW-1185">Reference proteome</keyword>
<evidence type="ECO:0000256" key="3">
    <source>
        <dbReference type="SAM" id="Coils"/>
    </source>
</evidence>
<feature type="domain" description="BZIP" evidence="4">
    <location>
        <begin position="95"/>
        <end position="150"/>
    </location>
</feature>
<comment type="subcellular location">
    <subcellularLocation>
        <location evidence="1">Nucleus</location>
    </subcellularLocation>
</comment>
<feature type="non-terminal residue" evidence="5">
    <location>
        <position position="1"/>
    </location>
</feature>
<comment type="caution">
    <text evidence="5">The sequence shown here is derived from an EMBL/GenBank/DDBJ whole genome shotgun (WGS) entry which is preliminary data.</text>
</comment>
<protein>
    <submittedName>
        <fullName evidence="5">4559_t:CDS:1</fullName>
    </submittedName>
</protein>
<dbReference type="PANTHER" id="PTHR40621">
    <property type="entry name" value="TRANSCRIPTION FACTOR KAPC-RELATED"/>
    <property type="match status" value="1"/>
</dbReference>
<dbReference type="CDD" id="cd14688">
    <property type="entry name" value="bZIP_YAP"/>
    <property type="match status" value="1"/>
</dbReference>
<organism evidence="5 6">
    <name type="scientific">Dentiscutata erythropus</name>
    <dbReference type="NCBI Taxonomy" id="1348616"/>
    <lineage>
        <taxon>Eukaryota</taxon>
        <taxon>Fungi</taxon>
        <taxon>Fungi incertae sedis</taxon>
        <taxon>Mucoromycota</taxon>
        <taxon>Glomeromycotina</taxon>
        <taxon>Glomeromycetes</taxon>
        <taxon>Diversisporales</taxon>
        <taxon>Gigasporaceae</taxon>
        <taxon>Dentiscutata</taxon>
    </lineage>
</organism>
<gene>
    <name evidence="5" type="ORF">DERYTH_LOCUS27184</name>
</gene>
<accession>A0A9N9KCD0</accession>
<evidence type="ECO:0000259" key="4">
    <source>
        <dbReference type="Pfam" id="PF00170"/>
    </source>
</evidence>
<dbReference type="AlphaFoldDB" id="A0A9N9KCD0"/>
<feature type="non-terminal residue" evidence="5">
    <location>
        <position position="210"/>
    </location>
</feature>
<dbReference type="GO" id="GO:0090575">
    <property type="term" value="C:RNA polymerase II transcription regulator complex"/>
    <property type="evidence" value="ECO:0007669"/>
    <property type="project" value="TreeGrafter"/>
</dbReference>
<dbReference type="Proteomes" id="UP000789405">
    <property type="component" value="Unassembled WGS sequence"/>
</dbReference>
<dbReference type="Pfam" id="PF00170">
    <property type="entry name" value="bZIP_1"/>
    <property type="match status" value="1"/>
</dbReference>
<dbReference type="Gene3D" id="1.20.5.170">
    <property type="match status" value="1"/>
</dbReference>
<evidence type="ECO:0000256" key="2">
    <source>
        <dbReference type="ARBA" id="ARBA00023242"/>
    </source>
</evidence>
<sequence>GMFQPSMKFDSPAYCSASPYITSQKTKSSTPQTTSNLTRCTLAPITSILTSITSSTANDITNNSNTMFSIVSCQSSASSVGKNKRGRKPLPTMPKEKRHFRNLVNQRAFRERKKNYVHDLETRASKFETMYNESQSEIKSLKERVALLEKLIASSNINDDSDGRDNIYVVEDNSNENRLPQEIYKHKENVSYAMPTVSEQYTSYSSASGN</sequence>
<dbReference type="OrthoDB" id="2593073at2759"/>
<feature type="coiled-coil region" evidence="3">
    <location>
        <begin position="124"/>
        <end position="158"/>
    </location>
</feature>
<evidence type="ECO:0000313" key="5">
    <source>
        <dbReference type="EMBL" id="CAG8821758.1"/>
    </source>
</evidence>
<dbReference type="InterPro" id="IPR050936">
    <property type="entry name" value="AP-1-like"/>
</dbReference>
<evidence type="ECO:0000313" key="6">
    <source>
        <dbReference type="Proteomes" id="UP000789405"/>
    </source>
</evidence>
<dbReference type="GO" id="GO:0000976">
    <property type="term" value="F:transcription cis-regulatory region binding"/>
    <property type="evidence" value="ECO:0007669"/>
    <property type="project" value="InterPro"/>
</dbReference>
<dbReference type="SUPFAM" id="SSF57959">
    <property type="entry name" value="Leucine zipper domain"/>
    <property type="match status" value="1"/>
</dbReference>
<dbReference type="PANTHER" id="PTHR40621:SF6">
    <property type="entry name" value="AP-1-LIKE TRANSCRIPTION FACTOR YAP1-RELATED"/>
    <property type="match status" value="1"/>
</dbReference>
<dbReference type="InterPro" id="IPR004827">
    <property type="entry name" value="bZIP"/>
</dbReference>
<name>A0A9N9KCD0_9GLOM</name>
<dbReference type="GO" id="GO:0001228">
    <property type="term" value="F:DNA-binding transcription activator activity, RNA polymerase II-specific"/>
    <property type="evidence" value="ECO:0007669"/>
    <property type="project" value="TreeGrafter"/>
</dbReference>
<proteinExistence type="predicted"/>
<evidence type="ECO:0000256" key="1">
    <source>
        <dbReference type="ARBA" id="ARBA00004123"/>
    </source>
</evidence>
<dbReference type="EMBL" id="CAJVPY010061177">
    <property type="protein sequence ID" value="CAG8821758.1"/>
    <property type="molecule type" value="Genomic_DNA"/>
</dbReference>
<keyword evidence="2" id="KW-0539">Nucleus</keyword>
<reference evidence="5" key="1">
    <citation type="submission" date="2021-06" db="EMBL/GenBank/DDBJ databases">
        <authorList>
            <person name="Kallberg Y."/>
            <person name="Tangrot J."/>
            <person name="Rosling A."/>
        </authorList>
    </citation>
    <scope>NUCLEOTIDE SEQUENCE</scope>
    <source>
        <strain evidence="5">MA453B</strain>
    </source>
</reference>
<dbReference type="InterPro" id="IPR046347">
    <property type="entry name" value="bZIP_sf"/>
</dbReference>